<evidence type="ECO:0000256" key="1">
    <source>
        <dbReference type="SAM" id="SignalP"/>
    </source>
</evidence>
<evidence type="ECO:0000313" key="2">
    <source>
        <dbReference type="EMBL" id="TGE29223.1"/>
    </source>
</evidence>
<feature type="chain" id="PRO_5021285216" description="Lipoprotein" evidence="1">
    <location>
        <begin position="24"/>
        <end position="226"/>
    </location>
</feature>
<accession>A0A4Z0QIX7</accession>
<dbReference type="AlphaFoldDB" id="A0A4Z0QIX7"/>
<dbReference type="RefSeq" id="WP_135393447.1">
    <property type="nucleotide sequence ID" value="NZ_SRMB01000001.1"/>
</dbReference>
<protein>
    <recommendedName>
        <fullName evidence="4">Lipoprotein</fullName>
    </recommendedName>
</protein>
<dbReference type="PROSITE" id="PS51257">
    <property type="entry name" value="PROKAR_LIPOPROTEIN"/>
    <property type="match status" value="1"/>
</dbReference>
<name>A0A4Z0QIX7_9BACT</name>
<comment type="caution">
    <text evidence="2">The sequence shown here is derived from an EMBL/GenBank/DDBJ whole genome shotgun (WGS) entry which is preliminary data.</text>
</comment>
<dbReference type="OrthoDB" id="877984at2"/>
<reference evidence="2 3" key="1">
    <citation type="submission" date="2019-04" db="EMBL/GenBank/DDBJ databases">
        <authorList>
            <person name="Feng G."/>
            <person name="Zhang J."/>
            <person name="Zhu H."/>
        </authorList>
    </citation>
    <scope>NUCLEOTIDE SEQUENCE [LARGE SCALE GENOMIC DNA]</scope>
    <source>
        <strain evidence="2 3">9PBR-1</strain>
    </source>
</reference>
<keyword evidence="1" id="KW-0732">Signal</keyword>
<evidence type="ECO:0000313" key="3">
    <source>
        <dbReference type="Proteomes" id="UP000298471"/>
    </source>
</evidence>
<proteinExistence type="predicted"/>
<dbReference type="Proteomes" id="UP000298471">
    <property type="component" value="Unassembled WGS sequence"/>
</dbReference>
<feature type="signal peptide" evidence="1">
    <location>
        <begin position="1"/>
        <end position="23"/>
    </location>
</feature>
<gene>
    <name evidence="2" type="ORF">E5K02_07155</name>
</gene>
<keyword evidence="3" id="KW-1185">Reference proteome</keyword>
<organism evidence="2 3">
    <name type="scientific">Hymenobacter metallicola</name>
    <dbReference type="NCBI Taxonomy" id="2563114"/>
    <lineage>
        <taxon>Bacteria</taxon>
        <taxon>Pseudomonadati</taxon>
        <taxon>Bacteroidota</taxon>
        <taxon>Cytophagia</taxon>
        <taxon>Cytophagales</taxon>
        <taxon>Hymenobacteraceae</taxon>
        <taxon>Hymenobacter</taxon>
    </lineage>
</organism>
<evidence type="ECO:0008006" key="4">
    <source>
        <dbReference type="Google" id="ProtNLM"/>
    </source>
</evidence>
<dbReference type="EMBL" id="SRMB01000001">
    <property type="protein sequence ID" value="TGE29223.1"/>
    <property type="molecule type" value="Genomic_DNA"/>
</dbReference>
<sequence>MKITLLLLLLTLGACSAPPPEQADSVPAGFIKRTVAFKTRPGALSPQGRLTLFVPQRYDTLLTWVDQADTPMGDKLKYRFTNTGGCLLQESGFKRQGRYCQDTLDQLTVEVRASNRAEQTLAAVEREIRHRQEAERAAGIAATVWKSKKLAVIHGRTFSVVESFGGSTLVPTPYEQLTAVTIVAGQRQNWEVALHFECKQPDCRKFAEQAYTTLQSVVLDTGTALR</sequence>